<keyword evidence="4" id="KW-1185">Reference proteome</keyword>
<organism evidence="3 4">
    <name type="scientific">Chelatococcus composti</name>
    <dbReference type="NCBI Taxonomy" id="1743235"/>
    <lineage>
        <taxon>Bacteria</taxon>
        <taxon>Pseudomonadati</taxon>
        <taxon>Pseudomonadota</taxon>
        <taxon>Alphaproteobacteria</taxon>
        <taxon>Hyphomicrobiales</taxon>
        <taxon>Chelatococcaceae</taxon>
        <taxon>Chelatococcus</taxon>
    </lineage>
</organism>
<comment type="caution">
    <text evidence="3">The sequence shown here is derived from an EMBL/GenBank/DDBJ whole genome shotgun (WGS) entry which is preliminary data.</text>
</comment>
<dbReference type="Proteomes" id="UP000588017">
    <property type="component" value="Unassembled WGS sequence"/>
</dbReference>
<reference evidence="3 4" key="1">
    <citation type="submission" date="2020-08" db="EMBL/GenBank/DDBJ databases">
        <title>Genomic Encyclopedia of Type Strains, Phase IV (KMG-IV): sequencing the most valuable type-strain genomes for metagenomic binning, comparative biology and taxonomic classification.</title>
        <authorList>
            <person name="Goeker M."/>
        </authorList>
    </citation>
    <scope>NUCLEOTIDE SEQUENCE [LARGE SCALE GENOMIC DNA]</scope>
    <source>
        <strain evidence="3 4">DSM 101465</strain>
    </source>
</reference>
<gene>
    <name evidence="3" type="ORF">HNQ73_000736</name>
</gene>
<evidence type="ECO:0000313" key="4">
    <source>
        <dbReference type="Proteomes" id="UP000588017"/>
    </source>
</evidence>
<protein>
    <submittedName>
        <fullName evidence="3">Putative nuclease with TOPRIM domain</fullName>
    </submittedName>
</protein>
<keyword evidence="1" id="KW-0175">Coiled coil</keyword>
<evidence type="ECO:0000256" key="2">
    <source>
        <dbReference type="SAM" id="MobiDB-lite"/>
    </source>
</evidence>
<feature type="region of interest" description="Disordered" evidence="2">
    <location>
        <begin position="1"/>
        <end position="28"/>
    </location>
</feature>
<dbReference type="PANTHER" id="PTHR23159:SF60">
    <property type="entry name" value="SPINDLE ASSEMBLY ABNORMAL PROTEIN 4"/>
    <property type="match status" value="1"/>
</dbReference>
<proteinExistence type="predicted"/>
<feature type="coiled-coil region" evidence="1">
    <location>
        <begin position="828"/>
        <end position="858"/>
    </location>
</feature>
<accession>A0A841K2Z2</accession>
<name>A0A841K2Z2_9HYPH</name>
<dbReference type="PANTHER" id="PTHR23159">
    <property type="entry name" value="CENTROSOMAL PROTEIN 2"/>
    <property type="match status" value="1"/>
</dbReference>
<feature type="coiled-coil region" evidence="1">
    <location>
        <begin position="546"/>
        <end position="573"/>
    </location>
</feature>
<evidence type="ECO:0000313" key="3">
    <source>
        <dbReference type="EMBL" id="MBB6167118.1"/>
    </source>
</evidence>
<feature type="coiled-coil region" evidence="1">
    <location>
        <begin position="460"/>
        <end position="508"/>
    </location>
</feature>
<sequence length="1476" mass="162767">MPLFPEEQPTGLEFREVTGRPEPNPFAGYEPTIGDTIRSAFRMENSVASLIRALEAQQRAPADPDHNPLETIRGTRYERDYIDRFLTSRNEEETRSIMARIDAEERDRQILEDAGGWGIAAGIAAGVIDPLIFLPGAGLVRSVRGGYSIAKSAGLVGLAGGLQATVSEAALQASQVTRTPEESLINIGTATLLSGLIGGGAAALLSRAERRALEAALDVDRAALSRQAGVEEPSVRDGFAMPAFAGAAATDPRELRLVSFGLDRVPVIGDLIKRTSPTLRIFSSDNVPAKRAMADLSETVLRFEDNTLGIPTSLGGPPVSRIVTLQKVRAAIETSDTLRDTFIRYRYGDQAPNTAPIARSNLDDLLGRNGDKLSYSDFKREVTRALMSGDVHPIVEVQEAAQKLRANILKPLERDLKAAGLLPEDVDGPKGDPSWFARIWNKSVIAARRHDFKKRIVDWLAAEQAEKVAARERIMELVAERDRLEAAIAKLEAKQERLAARTADLESRLDERGMEVRRTAARTDALEERASLIAEEISELAEFIDAMKAELRSPELTEQLRELERELAALRRADKPITEADLDKIEKEEKRSILIGDVRTAINILTGRNKSHRLPSFLAWMAKNGGIVDDHGEVVAILGDARAVVGLVRKTGRGRTIDEWGEYLYDHFGFAFPDGRPSYNEVLRIIDEAQRGNPPWWFLVDENGQPTKAARVDEMVRILDDMAREAGVDPQTADDWYYLLRGESVPRTLDDLERELAAMEAVGQPVPPGARAEQVAGIIAARREAIADIRAARDKAIRAGRRKARQLGIAEARVDEAALAERANRGRLGILSDRLDRAQEKRAILERARALADEAMEKTRARLEEELRGWKGNSAADAVAALKARDEAAAGRAEDAPRLRAADRAVDRAARRIVETDYDWTPDEIASRADEIIDRILGSPDGRLPYDIASPQPGGVRQSDDLRGSLKSRDFAIPTQLVWDFVEQDVEHVMSTVMRTVLPDLHLTTRFGDVNMTEQMRRINEASAAKAAAAKTEAERIAIEKERNQLIRDLAATRDRIRGIYGWSADRRMLGRVSAAARAWNTIADLGGATVNSFADAAGVVFRYGFERVLADGWRPFFARLVGRSQVYGAAKRQARAMGVAIETQLNLRAHQLNDLIEGYRPDTRFERALQWGANRSQLVNFQGPWTDAVKTIAYSVASSEHLRMIRRVVEGRASKRDITMLAENNIDAAMAERIWKAFNEEGGGEVVDGVRLPNTGAWQDRGAALAFEAAMGKEADALVVTPGLERPLWMSDPIWSLLGQFKSFIAAANERLLIANLQRADAAALQGLIFSVALGMLSYRAYTWAAGQDASDRPQDWIKEGLSRSGVMGWFDEVNSLTAKATRGQLDAFRLIGADRPLSRYASRSVLSALLGPTAGKIEKVSQVTGAAATGEWTASDTTALRRLMFFQNLFWIRRLLDQVEDGVNNAFGIPDRVR</sequence>
<evidence type="ECO:0000256" key="1">
    <source>
        <dbReference type="SAM" id="Coils"/>
    </source>
</evidence>
<dbReference type="EMBL" id="JACHEH010000002">
    <property type="protein sequence ID" value="MBB6167118.1"/>
    <property type="molecule type" value="Genomic_DNA"/>
</dbReference>
<dbReference type="RefSeq" id="WP_183332388.1">
    <property type="nucleotide sequence ID" value="NZ_BMHX01000002.1"/>
</dbReference>